<dbReference type="CDD" id="cd13590">
    <property type="entry name" value="PBP2_PotD_PotF_like"/>
    <property type="match status" value="1"/>
</dbReference>
<accession>A0ABX2ZKC4</accession>
<organism evidence="6 7">
    <name type="scientific">Gottfriedia luciferensis</name>
    <dbReference type="NCBI Taxonomy" id="178774"/>
    <lineage>
        <taxon>Bacteria</taxon>
        <taxon>Bacillati</taxon>
        <taxon>Bacillota</taxon>
        <taxon>Bacilli</taxon>
        <taxon>Bacillales</taxon>
        <taxon>Bacillaceae</taxon>
        <taxon>Gottfriedia</taxon>
    </lineage>
</organism>
<evidence type="ECO:0000256" key="1">
    <source>
        <dbReference type="ARBA" id="ARBA00004418"/>
    </source>
</evidence>
<dbReference type="Gene3D" id="3.40.190.10">
    <property type="entry name" value="Periplasmic binding protein-like II"/>
    <property type="match status" value="2"/>
</dbReference>
<dbReference type="PIRSF" id="PIRSF019574">
    <property type="entry name" value="Periplasmic_polyamine_BP"/>
    <property type="match status" value="1"/>
</dbReference>
<dbReference type="Proteomes" id="UP000094580">
    <property type="component" value="Unassembled WGS sequence"/>
</dbReference>
<gene>
    <name evidence="6" type="ORF">BED47_14875</name>
</gene>
<evidence type="ECO:0000313" key="7">
    <source>
        <dbReference type="Proteomes" id="UP000094580"/>
    </source>
</evidence>
<dbReference type="InterPro" id="IPR006059">
    <property type="entry name" value="SBP"/>
</dbReference>
<dbReference type="SUPFAM" id="SSF53850">
    <property type="entry name" value="Periplasmic binding protein-like II"/>
    <property type="match status" value="1"/>
</dbReference>
<name>A0ABX2ZKC4_9BACI</name>
<comment type="subcellular location">
    <subcellularLocation>
        <location evidence="1">Periplasm</location>
    </subcellularLocation>
</comment>
<dbReference type="Pfam" id="PF13416">
    <property type="entry name" value="SBP_bac_8"/>
    <property type="match status" value="1"/>
</dbReference>
<keyword evidence="2" id="KW-0813">Transport</keyword>
<evidence type="ECO:0000256" key="3">
    <source>
        <dbReference type="ARBA" id="ARBA00022729"/>
    </source>
</evidence>
<reference evidence="6 7" key="1">
    <citation type="submission" date="2016-07" db="EMBL/GenBank/DDBJ databases">
        <authorList>
            <person name="Townsley L."/>
            <person name="Shank E.A."/>
        </authorList>
    </citation>
    <scope>NUCLEOTIDE SEQUENCE [LARGE SCALE GENOMIC DNA]</scope>
    <source>
        <strain evidence="6 7">CH01</strain>
    </source>
</reference>
<proteinExistence type="predicted"/>
<dbReference type="PANTHER" id="PTHR30222">
    <property type="entry name" value="SPERMIDINE/PUTRESCINE-BINDING PERIPLASMIC PROTEIN"/>
    <property type="match status" value="1"/>
</dbReference>
<dbReference type="PROSITE" id="PS51257">
    <property type="entry name" value="PROKAR_LIPOPROTEIN"/>
    <property type="match status" value="1"/>
</dbReference>
<dbReference type="EMBL" id="MDKC01000037">
    <property type="protein sequence ID" value="ODG89696.1"/>
    <property type="molecule type" value="Genomic_DNA"/>
</dbReference>
<keyword evidence="4" id="KW-0574">Periplasm</keyword>
<evidence type="ECO:0000313" key="6">
    <source>
        <dbReference type="EMBL" id="ODG89696.1"/>
    </source>
</evidence>
<evidence type="ECO:0000256" key="5">
    <source>
        <dbReference type="SAM" id="SignalP"/>
    </source>
</evidence>
<keyword evidence="3 5" id="KW-0732">Signal</keyword>
<dbReference type="RefSeq" id="WP_069035479.1">
    <property type="nucleotide sequence ID" value="NZ_MDKC01000037.1"/>
</dbReference>
<evidence type="ECO:0000256" key="4">
    <source>
        <dbReference type="ARBA" id="ARBA00022764"/>
    </source>
</evidence>
<feature type="signal peptide" evidence="5">
    <location>
        <begin position="1"/>
        <end position="23"/>
    </location>
</feature>
<comment type="caution">
    <text evidence="6">The sequence shown here is derived from an EMBL/GenBank/DDBJ whole genome shotgun (WGS) entry which is preliminary data.</text>
</comment>
<feature type="chain" id="PRO_5046640003" evidence="5">
    <location>
        <begin position="24"/>
        <end position="348"/>
    </location>
</feature>
<dbReference type="InterPro" id="IPR001188">
    <property type="entry name" value="Sperm_putr-bd"/>
</dbReference>
<dbReference type="PANTHER" id="PTHR30222:SF17">
    <property type="entry name" value="SPERMIDINE_PUTRESCINE-BINDING PERIPLASMIC PROTEIN"/>
    <property type="match status" value="1"/>
</dbReference>
<protein>
    <submittedName>
        <fullName evidence="6">Spermidine/putrescine ABC transporter substrate-binding protein</fullName>
    </submittedName>
</protein>
<evidence type="ECO:0000256" key="2">
    <source>
        <dbReference type="ARBA" id="ARBA00022448"/>
    </source>
</evidence>
<dbReference type="PRINTS" id="PR00909">
    <property type="entry name" value="SPERMDNBNDNG"/>
</dbReference>
<keyword evidence="7" id="KW-1185">Reference proteome</keyword>
<sequence>MSIFRKTAAIMVSLGLVSLLLSACSVGKKELNIYSWADNFDEKVLESFEKKYDVKINYQVFASNEELYAKLKAGGSNYDVIQPSDYMVKLMIHQNMLAKLDKSKMPNLNNISPEYTNQEFDPKGDYSVVYTGGLTGIAYNPKYVKENIDSWNDLWNPKYKGHVTLLDDNREVFGMGLIKNGYSNSSTNEDELLKAYSNLKTLTPNLLAFDTDTVKQKFITEDAWIGQVWSGDAAYIQKELKDIKWVVPKEGSSRWADTLAIPKDAKQKDLAEKFINFLYDPKVSAQNYEAIGYADPNSKSGPYHSAEYKQNPYINVTKQQTDATNWIKDVGDQTELYDKYWTELKTGK</sequence>